<evidence type="ECO:0000256" key="1">
    <source>
        <dbReference type="ARBA" id="ARBA00001946"/>
    </source>
</evidence>
<evidence type="ECO:0000313" key="6">
    <source>
        <dbReference type="Proteomes" id="UP001596368"/>
    </source>
</evidence>
<dbReference type="AlphaFoldDB" id="A0ABD5XS73"/>
<name>A0ABD5XS73_9EURY</name>
<dbReference type="PANTHER" id="PTHR43046">
    <property type="entry name" value="GDP-MANNOSE MANNOSYL HYDROLASE"/>
    <property type="match status" value="1"/>
</dbReference>
<reference evidence="5 6" key="1">
    <citation type="journal article" date="2019" name="Int. J. Syst. Evol. Microbiol.">
        <title>The Global Catalogue of Microorganisms (GCM) 10K type strain sequencing project: providing services to taxonomists for standard genome sequencing and annotation.</title>
        <authorList>
            <consortium name="The Broad Institute Genomics Platform"/>
            <consortium name="The Broad Institute Genome Sequencing Center for Infectious Disease"/>
            <person name="Wu L."/>
            <person name="Ma J."/>
        </authorList>
    </citation>
    <scope>NUCLEOTIDE SEQUENCE [LARGE SCALE GENOMIC DNA]</scope>
    <source>
        <strain evidence="5 6">DT92</strain>
    </source>
</reference>
<feature type="domain" description="Nudix hydrolase" evidence="4">
    <location>
        <begin position="28"/>
        <end position="151"/>
    </location>
</feature>
<sequence length="151" mass="16590">MGECPVEDDRWDVSTRAWDRTRERFDAGTVGGAGAWVRRADGDALVVRHEGESTWSEPGGKQEPGEALSTTAARETREEAGVAVTITGLVMLHRVAVHAPERDPIRRLIATFDADYAGGEPRPREGEIAEVRWVSDHPDSLLYPAVAQYPL</sequence>
<gene>
    <name evidence="5" type="ORF">ACFQRB_07030</name>
</gene>
<comment type="cofactor">
    <cofactor evidence="1">
        <name>Mg(2+)</name>
        <dbReference type="ChEBI" id="CHEBI:18420"/>
    </cofactor>
</comment>
<dbReference type="Gene3D" id="3.90.79.10">
    <property type="entry name" value="Nucleoside Triphosphate Pyrophosphohydrolase"/>
    <property type="match status" value="1"/>
</dbReference>
<keyword evidence="6" id="KW-1185">Reference proteome</keyword>
<proteinExistence type="predicted"/>
<dbReference type="Pfam" id="PF00293">
    <property type="entry name" value="NUDIX"/>
    <property type="match status" value="1"/>
</dbReference>
<dbReference type="PROSITE" id="PS00893">
    <property type="entry name" value="NUDIX_BOX"/>
    <property type="match status" value="1"/>
</dbReference>
<keyword evidence="2" id="KW-0378">Hydrolase</keyword>
<organism evidence="5 6">
    <name type="scientific">Halobaculum litoreum</name>
    <dbReference type="NCBI Taxonomy" id="3031998"/>
    <lineage>
        <taxon>Archaea</taxon>
        <taxon>Methanobacteriati</taxon>
        <taxon>Methanobacteriota</taxon>
        <taxon>Stenosarchaea group</taxon>
        <taxon>Halobacteria</taxon>
        <taxon>Halobacteriales</taxon>
        <taxon>Haloferacaceae</taxon>
        <taxon>Halobaculum</taxon>
    </lineage>
</organism>
<dbReference type="Proteomes" id="UP001596368">
    <property type="component" value="Unassembled WGS sequence"/>
</dbReference>
<dbReference type="SUPFAM" id="SSF55811">
    <property type="entry name" value="Nudix"/>
    <property type="match status" value="1"/>
</dbReference>
<dbReference type="GO" id="GO:0016787">
    <property type="term" value="F:hydrolase activity"/>
    <property type="evidence" value="ECO:0007669"/>
    <property type="project" value="UniProtKB-KW"/>
</dbReference>
<accession>A0ABD5XS73</accession>
<dbReference type="EMBL" id="JBHSZG010000001">
    <property type="protein sequence ID" value="MFC7136361.1"/>
    <property type="molecule type" value="Genomic_DNA"/>
</dbReference>
<evidence type="ECO:0000313" key="5">
    <source>
        <dbReference type="EMBL" id="MFC7136361.1"/>
    </source>
</evidence>
<dbReference type="InterPro" id="IPR015797">
    <property type="entry name" value="NUDIX_hydrolase-like_dom_sf"/>
</dbReference>
<protein>
    <submittedName>
        <fullName evidence="5">NUDIX domain-containing protein</fullName>
    </submittedName>
</protein>
<feature type="region of interest" description="Disordered" evidence="3">
    <location>
        <begin position="51"/>
        <end position="76"/>
    </location>
</feature>
<evidence type="ECO:0000256" key="3">
    <source>
        <dbReference type="SAM" id="MobiDB-lite"/>
    </source>
</evidence>
<comment type="caution">
    <text evidence="5">The sequence shown here is derived from an EMBL/GenBank/DDBJ whole genome shotgun (WGS) entry which is preliminary data.</text>
</comment>
<evidence type="ECO:0000256" key="2">
    <source>
        <dbReference type="ARBA" id="ARBA00022801"/>
    </source>
</evidence>
<dbReference type="InterPro" id="IPR020084">
    <property type="entry name" value="NUDIX_hydrolase_CS"/>
</dbReference>
<dbReference type="PROSITE" id="PS51462">
    <property type="entry name" value="NUDIX"/>
    <property type="match status" value="1"/>
</dbReference>
<evidence type="ECO:0000259" key="4">
    <source>
        <dbReference type="PROSITE" id="PS51462"/>
    </source>
</evidence>
<dbReference type="PANTHER" id="PTHR43046:SF14">
    <property type="entry name" value="MUTT_NUDIX FAMILY PROTEIN"/>
    <property type="match status" value="1"/>
</dbReference>
<dbReference type="InterPro" id="IPR000086">
    <property type="entry name" value="NUDIX_hydrolase_dom"/>
</dbReference>